<dbReference type="RefSeq" id="WP_144413757.1">
    <property type="nucleotide sequence ID" value="NZ_CP010904.1"/>
</dbReference>
<dbReference type="AlphaFoldDB" id="A0A0G3EJ61"/>
<dbReference type="STRING" id="1307763.L21SP4_00964"/>
<proteinExistence type="predicted"/>
<name>A0A0G3EJ61_9BACT</name>
<reference evidence="1 2" key="2">
    <citation type="journal article" date="2016" name="ISME J.">
        <title>Characterization of the first cultured representative of Verrucomicrobia subdivision 5 indicates the proposal of a novel phylum.</title>
        <authorList>
            <person name="Spring S."/>
            <person name="Bunk B."/>
            <person name="Sproer C."/>
            <person name="Schumann P."/>
            <person name="Rohde M."/>
            <person name="Tindall B.J."/>
            <person name="Klenk H.P."/>
        </authorList>
    </citation>
    <scope>NUCLEOTIDE SEQUENCE [LARGE SCALE GENOMIC DNA]</scope>
    <source>
        <strain evidence="1 2">L21-Fru-AB</strain>
    </source>
</reference>
<accession>A0A0G3EJ61</accession>
<dbReference type="Proteomes" id="UP000035268">
    <property type="component" value="Chromosome"/>
</dbReference>
<evidence type="ECO:0000313" key="2">
    <source>
        <dbReference type="Proteomes" id="UP000035268"/>
    </source>
</evidence>
<dbReference type="EMBL" id="CP010904">
    <property type="protein sequence ID" value="AKJ64224.1"/>
    <property type="molecule type" value="Genomic_DNA"/>
</dbReference>
<dbReference type="KEGG" id="vbl:L21SP4_00964"/>
<gene>
    <name evidence="1" type="ORF">L21SP4_00964</name>
</gene>
<protein>
    <submittedName>
        <fullName evidence="1">Uncharacterized protein</fullName>
    </submittedName>
</protein>
<organism evidence="1 2">
    <name type="scientific">Kiritimatiella glycovorans</name>
    <dbReference type="NCBI Taxonomy" id="1307763"/>
    <lineage>
        <taxon>Bacteria</taxon>
        <taxon>Pseudomonadati</taxon>
        <taxon>Kiritimatiellota</taxon>
        <taxon>Kiritimatiellia</taxon>
        <taxon>Kiritimatiellales</taxon>
        <taxon>Kiritimatiellaceae</taxon>
        <taxon>Kiritimatiella</taxon>
    </lineage>
</organism>
<evidence type="ECO:0000313" key="1">
    <source>
        <dbReference type="EMBL" id="AKJ64224.1"/>
    </source>
</evidence>
<dbReference type="OrthoDB" id="5430558at2"/>
<reference evidence="2" key="1">
    <citation type="submission" date="2015-02" db="EMBL/GenBank/DDBJ databases">
        <title>Description and complete genome sequence of the first cultured representative of the subdivision 5 of the Verrucomicrobia phylum.</title>
        <authorList>
            <person name="Spring S."/>
            <person name="Bunk B."/>
            <person name="Sproer C."/>
            <person name="Klenk H.-P."/>
        </authorList>
    </citation>
    <scope>NUCLEOTIDE SEQUENCE [LARGE SCALE GENOMIC DNA]</scope>
    <source>
        <strain evidence="2">L21-Fru-AB</strain>
    </source>
</reference>
<sequence length="410" mass="46693">MALTNPQTFFRFAAEHYALLCELYYKKDGLPEAEVFALIRRYAEPQSPTAPYMRDRLLDLGILEPSPQATAQLEMTRPVATLMGYLLREYRLTSVEVIRSYFNAIDNLASELGDAVSAANSDLLVRVNGELEEHVERMRHDSRNNRAKVIADVIRIKTNRERLAPRQRYEVINRLWTRYIAPLRDIIDTQKSMDAALDRLTRVYGDAETRFAADGVVQQVVRGGEARLRRLRRDVLDDFNETVREVTPLYEELRQETAIARGASHALERIVHRGLSSLDLPNKMGICNWRQRGIFSDLALEAYLFELRGYEPHAPEPLPAPLSPGQKQDYDDLARFPEDARSAVPIDDAFAWLAETYPHAAPLTLLKLYGRLHGGRYGHTNFGSPSRRYQLGNLCLSAHPMSVATGDIER</sequence>
<keyword evidence="2" id="KW-1185">Reference proteome</keyword>